<proteinExistence type="predicted"/>
<protein>
    <submittedName>
        <fullName evidence="1">Uncharacterized protein</fullName>
    </submittedName>
</protein>
<dbReference type="EMBL" id="CP063409">
    <property type="protein sequence ID" value="QSZ35503.1"/>
    <property type="molecule type" value="Genomic_DNA"/>
</dbReference>
<keyword evidence="2" id="KW-1185">Reference proteome</keyword>
<name>A0A8A3PKG7_9HELO</name>
<reference evidence="1" key="1">
    <citation type="submission" date="2020-10" db="EMBL/GenBank/DDBJ databases">
        <title>Genome Sequence of Monilinia vaccinii-corymbosi Sheds Light on Mummy Berry Disease Infection of Blueberry and Mating Type.</title>
        <authorList>
            <person name="Yow A.G."/>
            <person name="Zhang Y."/>
            <person name="Bansal K."/>
            <person name="Eacker S.M."/>
            <person name="Sullivan S."/>
            <person name="Liachko I."/>
            <person name="Cubeta M.A."/>
            <person name="Rollins J.A."/>
            <person name="Ashrafi H."/>
        </authorList>
    </citation>
    <scope>NUCLEOTIDE SEQUENCE</scope>
    <source>
        <strain evidence="1">RL-1</strain>
    </source>
</reference>
<organism evidence="1 2">
    <name type="scientific">Monilinia vaccinii-corymbosi</name>
    <dbReference type="NCBI Taxonomy" id="61207"/>
    <lineage>
        <taxon>Eukaryota</taxon>
        <taxon>Fungi</taxon>
        <taxon>Dikarya</taxon>
        <taxon>Ascomycota</taxon>
        <taxon>Pezizomycotina</taxon>
        <taxon>Leotiomycetes</taxon>
        <taxon>Helotiales</taxon>
        <taxon>Sclerotiniaceae</taxon>
        <taxon>Monilinia</taxon>
    </lineage>
</organism>
<accession>A0A8A3PKG7</accession>
<evidence type="ECO:0000313" key="1">
    <source>
        <dbReference type="EMBL" id="QSZ35503.1"/>
    </source>
</evidence>
<sequence>MLIIEYERRSAALLVRSSFEALSEPTETASRVQDAASIICIQATSWIRFHTFFKAAYVFDLLGSEKKHDVNGLHSTTAIKTTASYRATSVYNLNGLLAFLPNVRDNNDDNDTGETESWYQGGCWQKHCSQEARSPASVKYKDRTDVTAGVAGEVEAGTDGQMVRTKGANGEKATAKKRVRASVSNKAFTEKGKNVKSKATWESFKAQFAAQAKAVEMDIDSEDQDA</sequence>
<dbReference type="AlphaFoldDB" id="A0A8A3PKG7"/>
<evidence type="ECO:0000313" key="2">
    <source>
        <dbReference type="Proteomes" id="UP000672032"/>
    </source>
</evidence>
<gene>
    <name evidence="1" type="ORF">DSL72_008373</name>
</gene>
<dbReference type="Proteomes" id="UP000672032">
    <property type="component" value="Chromosome 5"/>
</dbReference>